<evidence type="ECO:0000313" key="2">
    <source>
        <dbReference type="Proteomes" id="UP000685013"/>
    </source>
</evidence>
<reference evidence="1 2" key="1">
    <citation type="journal article" date="2021" name="Hortic Res">
        <title>The domestication of Cucurbita argyrosperma as revealed by the genome of its wild relative.</title>
        <authorList>
            <person name="Barrera-Redondo J."/>
            <person name="Sanchez-de la Vega G."/>
            <person name="Aguirre-Liguori J.A."/>
            <person name="Castellanos-Morales G."/>
            <person name="Gutierrez-Guerrero Y.T."/>
            <person name="Aguirre-Dugua X."/>
            <person name="Aguirre-Planter E."/>
            <person name="Tenaillon M.I."/>
            <person name="Lira-Saade R."/>
            <person name="Eguiarte L.E."/>
        </authorList>
    </citation>
    <scope>NUCLEOTIDE SEQUENCE [LARGE SCALE GENOMIC DNA]</scope>
    <source>
        <strain evidence="1">JBR-2021</strain>
    </source>
</reference>
<proteinExistence type="predicted"/>
<accession>A0AAV6P225</accession>
<gene>
    <name evidence="1" type="ORF">SDJN03_02470</name>
</gene>
<name>A0AAV6P225_9ROSI</name>
<dbReference type="Proteomes" id="UP000685013">
    <property type="component" value="Chromosome 2"/>
</dbReference>
<organism evidence="1 2">
    <name type="scientific">Cucurbita argyrosperma subsp. sororia</name>
    <dbReference type="NCBI Taxonomy" id="37648"/>
    <lineage>
        <taxon>Eukaryota</taxon>
        <taxon>Viridiplantae</taxon>
        <taxon>Streptophyta</taxon>
        <taxon>Embryophyta</taxon>
        <taxon>Tracheophyta</taxon>
        <taxon>Spermatophyta</taxon>
        <taxon>Magnoliopsida</taxon>
        <taxon>eudicotyledons</taxon>
        <taxon>Gunneridae</taxon>
        <taxon>Pentapetalae</taxon>
        <taxon>rosids</taxon>
        <taxon>fabids</taxon>
        <taxon>Cucurbitales</taxon>
        <taxon>Cucurbitaceae</taxon>
        <taxon>Cucurbiteae</taxon>
        <taxon>Cucurbita</taxon>
    </lineage>
</organism>
<evidence type="ECO:0000313" key="1">
    <source>
        <dbReference type="EMBL" id="KAG6605153.1"/>
    </source>
</evidence>
<dbReference type="AlphaFoldDB" id="A0AAV6P225"/>
<feature type="non-terminal residue" evidence="1">
    <location>
        <position position="1"/>
    </location>
</feature>
<sequence length="82" mass="9307">MTILPPSLKLLSNNVVAYNLEDDEEHVTKPQAETLLKNIIGLRISSLITEKEVARDFFQQQLFFGIVISVIFGRCLMTVIEN</sequence>
<protein>
    <submittedName>
        <fullName evidence="1">Uncharacterized protein</fullName>
    </submittedName>
</protein>
<comment type="caution">
    <text evidence="1">The sequence shown here is derived from an EMBL/GenBank/DDBJ whole genome shotgun (WGS) entry which is preliminary data.</text>
</comment>
<dbReference type="EMBL" id="JAGKQH010000002">
    <property type="protein sequence ID" value="KAG6605153.1"/>
    <property type="molecule type" value="Genomic_DNA"/>
</dbReference>
<keyword evidence="2" id="KW-1185">Reference proteome</keyword>